<reference evidence="4" key="1">
    <citation type="journal article" date="2019" name="Int. J. Syst. Evol. Microbiol.">
        <title>The Global Catalogue of Microorganisms (GCM) 10K type strain sequencing project: providing services to taxonomists for standard genome sequencing and annotation.</title>
        <authorList>
            <consortium name="The Broad Institute Genomics Platform"/>
            <consortium name="The Broad Institute Genome Sequencing Center for Infectious Disease"/>
            <person name="Wu L."/>
            <person name="Ma J."/>
        </authorList>
    </citation>
    <scope>NUCLEOTIDE SEQUENCE [LARGE SCALE GENOMIC DNA]</scope>
    <source>
        <strain evidence="4">CGMCC 4.7241</strain>
    </source>
</reference>
<evidence type="ECO:0000259" key="2">
    <source>
        <dbReference type="Pfam" id="PF00717"/>
    </source>
</evidence>
<comment type="subcellular location">
    <subcellularLocation>
        <location evidence="1">Endomembrane system</location>
    </subcellularLocation>
</comment>
<evidence type="ECO:0000313" key="3">
    <source>
        <dbReference type="EMBL" id="MFC3759486.1"/>
    </source>
</evidence>
<dbReference type="InterPro" id="IPR036286">
    <property type="entry name" value="LexA/Signal_pep-like_sf"/>
</dbReference>
<evidence type="ECO:0000313" key="4">
    <source>
        <dbReference type="Proteomes" id="UP001595699"/>
    </source>
</evidence>
<name>A0ABV7Y4F9_9ACTN</name>
<dbReference type="Gene3D" id="2.10.109.10">
    <property type="entry name" value="Umud Fragment, subunit A"/>
    <property type="match status" value="1"/>
</dbReference>
<dbReference type="RefSeq" id="WP_205123306.1">
    <property type="nucleotide sequence ID" value="NZ_JAFBCM010000001.1"/>
</dbReference>
<evidence type="ECO:0000256" key="1">
    <source>
        <dbReference type="ARBA" id="ARBA00004308"/>
    </source>
</evidence>
<gene>
    <name evidence="3" type="ORF">ACFOUW_01425</name>
</gene>
<organism evidence="3 4">
    <name type="scientific">Tenggerimyces flavus</name>
    <dbReference type="NCBI Taxonomy" id="1708749"/>
    <lineage>
        <taxon>Bacteria</taxon>
        <taxon>Bacillati</taxon>
        <taxon>Actinomycetota</taxon>
        <taxon>Actinomycetes</taxon>
        <taxon>Propionibacteriales</taxon>
        <taxon>Nocardioidaceae</taxon>
        <taxon>Tenggerimyces</taxon>
    </lineage>
</organism>
<comment type="caution">
    <text evidence="3">The sequence shown here is derived from an EMBL/GenBank/DDBJ whole genome shotgun (WGS) entry which is preliminary data.</text>
</comment>
<feature type="domain" description="Peptidase S24/S26A/S26B/S26C" evidence="2">
    <location>
        <begin position="4"/>
        <end position="75"/>
    </location>
</feature>
<dbReference type="Proteomes" id="UP001595699">
    <property type="component" value="Unassembled WGS sequence"/>
</dbReference>
<dbReference type="Pfam" id="PF00717">
    <property type="entry name" value="Peptidase_S24"/>
    <property type="match status" value="1"/>
</dbReference>
<dbReference type="InterPro" id="IPR019533">
    <property type="entry name" value="Peptidase_S26"/>
</dbReference>
<dbReference type="EMBL" id="JBHRZH010000001">
    <property type="protein sequence ID" value="MFC3759486.1"/>
    <property type="molecule type" value="Genomic_DNA"/>
</dbReference>
<dbReference type="CDD" id="cd06530">
    <property type="entry name" value="S26_SPase_I"/>
    <property type="match status" value="1"/>
</dbReference>
<dbReference type="SUPFAM" id="SSF51306">
    <property type="entry name" value="LexA/Signal peptidase"/>
    <property type="match status" value="1"/>
</dbReference>
<protein>
    <submittedName>
        <fullName evidence="3">S24 family peptidase</fullName>
    </submittedName>
</protein>
<proteinExistence type="predicted"/>
<keyword evidence="4" id="KW-1185">Reference proteome</keyword>
<dbReference type="InterPro" id="IPR015927">
    <property type="entry name" value="Peptidase_S24_S26A/B/C"/>
</dbReference>
<accession>A0ABV7Y4F9</accession>
<sequence length="101" mass="11225">MGIAVVRGRSMLPTLRDGDRLLVRYGVPPKLGDLVLVRLPDRPLAIKRLTHRAEDGWWVERDNPDEGVDSWQVGAIPDDDLIGVVARPLRLARLVGSLVRA</sequence>